<accession>A7HWH9</accession>
<name>A7HWH9_PARL1</name>
<dbReference type="Proteomes" id="UP000006377">
    <property type="component" value="Chromosome"/>
</dbReference>
<dbReference type="HOGENOM" id="CLU_2155915_0_0_5"/>
<keyword evidence="2" id="KW-0472">Membrane</keyword>
<organism evidence="3 4">
    <name type="scientific">Parvibaculum lavamentivorans (strain DS-1 / DSM 13023 / NCIMB 13966)</name>
    <dbReference type="NCBI Taxonomy" id="402881"/>
    <lineage>
        <taxon>Bacteria</taxon>
        <taxon>Pseudomonadati</taxon>
        <taxon>Pseudomonadota</taxon>
        <taxon>Alphaproteobacteria</taxon>
        <taxon>Hyphomicrobiales</taxon>
        <taxon>Parvibaculaceae</taxon>
        <taxon>Parvibaculum</taxon>
    </lineage>
</organism>
<feature type="transmembrane region" description="Helical" evidence="2">
    <location>
        <begin position="34"/>
        <end position="64"/>
    </location>
</feature>
<evidence type="ECO:0000313" key="3">
    <source>
        <dbReference type="EMBL" id="ABS64262.1"/>
    </source>
</evidence>
<proteinExistence type="predicted"/>
<reference evidence="3 4" key="1">
    <citation type="journal article" date="2011" name="Stand. Genomic Sci.">
        <title>Complete genome sequence of Parvibaculum lavamentivorans type strain (DS-1(T)).</title>
        <authorList>
            <person name="Schleheck D."/>
            <person name="Weiss M."/>
            <person name="Pitluck S."/>
            <person name="Bruce D."/>
            <person name="Land M.L."/>
            <person name="Han S."/>
            <person name="Saunders E."/>
            <person name="Tapia R."/>
            <person name="Detter C."/>
            <person name="Brettin T."/>
            <person name="Han J."/>
            <person name="Woyke T."/>
            <person name="Goodwin L."/>
            <person name="Pennacchio L."/>
            <person name="Nolan M."/>
            <person name="Cook A.M."/>
            <person name="Kjelleberg S."/>
            <person name="Thomas T."/>
        </authorList>
    </citation>
    <scope>NUCLEOTIDE SEQUENCE [LARGE SCALE GENOMIC DNA]</scope>
    <source>
        <strain evidence="4">DS-1 / DSM 13023 / NCIMB 13966</strain>
    </source>
</reference>
<dbReference type="AlphaFoldDB" id="A7HWH9"/>
<evidence type="ECO:0008006" key="5">
    <source>
        <dbReference type="Google" id="ProtNLM"/>
    </source>
</evidence>
<dbReference type="OrthoDB" id="5766995at2"/>
<dbReference type="EMBL" id="CP000774">
    <property type="protein sequence ID" value="ABS64262.1"/>
    <property type="molecule type" value="Genomic_DNA"/>
</dbReference>
<keyword evidence="2" id="KW-0812">Transmembrane</keyword>
<evidence type="ECO:0000313" key="4">
    <source>
        <dbReference type="Proteomes" id="UP000006377"/>
    </source>
</evidence>
<dbReference type="RefSeq" id="WP_012111574.1">
    <property type="nucleotide sequence ID" value="NC_009719.1"/>
</dbReference>
<evidence type="ECO:0000256" key="1">
    <source>
        <dbReference type="SAM" id="MobiDB-lite"/>
    </source>
</evidence>
<dbReference type="STRING" id="402881.Plav_2654"/>
<protein>
    <recommendedName>
        <fullName evidence="5">Lipase</fullName>
    </recommendedName>
</protein>
<dbReference type="KEGG" id="pla:Plav_2654"/>
<gene>
    <name evidence="3" type="ordered locus">Plav_2654</name>
</gene>
<feature type="compositionally biased region" description="Basic and acidic residues" evidence="1">
    <location>
        <begin position="13"/>
        <end position="25"/>
    </location>
</feature>
<sequence>MSDTSAYPGAGPEDERTVHSDDASSGRKELWIRFLYMIAFWFLGNVAFSVAIFLGAVQFIVILVTGEKNEELRSFSRNLIQYVWECLAFVTFAREEKPFPLGRFPSVTNPA</sequence>
<keyword evidence="2" id="KW-1133">Transmembrane helix</keyword>
<dbReference type="InterPro" id="IPR025498">
    <property type="entry name" value="DUF4389"/>
</dbReference>
<evidence type="ECO:0000256" key="2">
    <source>
        <dbReference type="SAM" id="Phobius"/>
    </source>
</evidence>
<dbReference type="Pfam" id="PF14333">
    <property type="entry name" value="DUF4389"/>
    <property type="match status" value="1"/>
</dbReference>
<keyword evidence="4" id="KW-1185">Reference proteome</keyword>
<feature type="region of interest" description="Disordered" evidence="1">
    <location>
        <begin position="1"/>
        <end position="25"/>
    </location>
</feature>